<sequence length="64" mass="6958">MVSRLAETGKPILSSPSRRPPFVLDPLRPTCSAPPPFPNPDPGEIVFVADGRPHEFHCARLILG</sequence>
<gene>
    <name evidence="2" type="ORF">X777_03331</name>
</gene>
<evidence type="ECO:0000313" key="3">
    <source>
        <dbReference type="Proteomes" id="UP000053097"/>
    </source>
</evidence>
<accession>A0A026WN65</accession>
<dbReference type="Proteomes" id="UP000053097">
    <property type="component" value="Unassembled WGS sequence"/>
</dbReference>
<keyword evidence="3" id="KW-1185">Reference proteome</keyword>
<dbReference type="AlphaFoldDB" id="A0A026WN65"/>
<protein>
    <submittedName>
        <fullName evidence="2">Uncharacterized protein</fullName>
    </submittedName>
</protein>
<evidence type="ECO:0000256" key="1">
    <source>
        <dbReference type="SAM" id="MobiDB-lite"/>
    </source>
</evidence>
<reference evidence="2 3" key="1">
    <citation type="journal article" date="2014" name="Curr. Biol.">
        <title>The genome of the clonal raider ant Cerapachys biroi.</title>
        <authorList>
            <person name="Oxley P.R."/>
            <person name="Ji L."/>
            <person name="Fetter-Pruneda I."/>
            <person name="McKenzie S.K."/>
            <person name="Li C."/>
            <person name="Hu H."/>
            <person name="Zhang G."/>
            <person name="Kronauer D.J."/>
        </authorList>
    </citation>
    <scope>NUCLEOTIDE SEQUENCE [LARGE SCALE GENOMIC DNA]</scope>
</reference>
<organism evidence="2 3">
    <name type="scientific">Ooceraea biroi</name>
    <name type="common">Clonal raider ant</name>
    <name type="synonym">Cerapachys biroi</name>
    <dbReference type="NCBI Taxonomy" id="2015173"/>
    <lineage>
        <taxon>Eukaryota</taxon>
        <taxon>Metazoa</taxon>
        <taxon>Ecdysozoa</taxon>
        <taxon>Arthropoda</taxon>
        <taxon>Hexapoda</taxon>
        <taxon>Insecta</taxon>
        <taxon>Pterygota</taxon>
        <taxon>Neoptera</taxon>
        <taxon>Endopterygota</taxon>
        <taxon>Hymenoptera</taxon>
        <taxon>Apocrita</taxon>
        <taxon>Aculeata</taxon>
        <taxon>Formicoidea</taxon>
        <taxon>Formicidae</taxon>
        <taxon>Dorylinae</taxon>
        <taxon>Ooceraea</taxon>
    </lineage>
</organism>
<dbReference type="EMBL" id="KK107163">
    <property type="protein sequence ID" value="EZA56544.1"/>
    <property type="molecule type" value="Genomic_DNA"/>
</dbReference>
<proteinExistence type="predicted"/>
<name>A0A026WN65_OOCBI</name>
<evidence type="ECO:0000313" key="2">
    <source>
        <dbReference type="EMBL" id="EZA56544.1"/>
    </source>
</evidence>
<feature type="region of interest" description="Disordered" evidence="1">
    <location>
        <begin position="1"/>
        <end position="21"/>
    </location>
</feature>